<dbReference type="SUPFAM" id="SSF81464">
    <property type="entry name" value="Cytochrome c oxidase subunit II-like, transmembrane region"/>
    <property type="match status" value="1"/>
</dbReference>
<keyword evidence="7 8" id="KW-0472">Membrane</keyword>
<dbReference type="RefSeq" id="WP_238145432.1">
    <property type="nucleotide sequence ID" value="NZ_PVUE01000010.1"/>
</dbReference>
<dbReference type="PANTHER" id="PTHR22888:SF9">
    <property type="entry name" value="CYTOCHROME C OXIDASE SUBUNIT 2"/>
    <property type="match status" value="1"/>
</dbReference>
<gene>
    <name evidence="10" type="ORF">CLV47_11079</name>
</gene>
<dbReference type="GO" id="GO:0042773">
    <property type="term" value="P:ATP synthesis coupled electron transport"/>
    <property type="evidence" value="ECO:0007669"/>
    <property type="project" value="TreeGrafter"/>
</dbReference>
<feature type="transmembrane region" description="Helical" evidence="8">
    <location>
        <begin position="52"/>
        <end position="77"/>
    </location>
</feature>
<dbReference type="GO" id="GO:0016020">
    <property type="term" value="C:membrane"/>
    <property type="evidence" value="ECO:0007669"/>
    <property type="project" value="UniProtKB-SubCell"/>
</dbReference>
<dbReference type="Gene3D" id="2.60.40.420">
    <property type="entry name" value="Cupredoxins - blue copper proteins"/>
    <property type="match status" value="1"/>
</dbReference>
<evidence type="ECO:0000256" key="3">
    <source>
        <dbReference type="ARBA" id="ARBA00022448"/>
    </source>
</evidence>
<feature type="domain" description="Cytochrome oxidase subunit II copper A binding" evidence="9">
    <location>
        <begin position="127"/>
        <end position="259"/>
    </location>
</feature>
<evidence type="ECO:0000256" key="2">
    <source>
        <dbReference type="ARBA" id="ARBA00007866"/>
    </source>
</evidence>
<feature type="transmembrane region" description="Helical" evidence="8">
    <location>
        <begin position="98"/>
        <end position="116"/>
    </location>
</feature>
<dbReference type="PANTHER" id="PTHR22888">
    <property type="entry name" value="CYTOCHROME C OXIDASE, SUBUNIT II"/>
    <property type="match status" value="1"/>
</dbReference>
<accession>A0A2T0ZYB8</accession>
<name>A0A2T0ZYB8_9ACTN</name>
<comment type="similarity">
    <text evidence="2">Belongs to the cytochrome c oxidase subunit 2 family.</text>
</comment>
<protein>
    <submittedName>
        <fullName evidence="10">Cytochrome c oxidase subunit 2</fullName>
    </submittedName>
</protein>
<evidence type="ECO:0000256" key="4">
    <source>
        <dbReference type="ARBA" id="ARBA00022692"/>
    </source>
</evidence>
<evidence type="ECO:0000256" key="1">
    <source>
        <dbReference type="ARBA" id="ARBA00004141"/>
    </source>
</evidence>
<reference evidence="10 11" key="1">
    <citation type="submission" date="2018-03" db="EMBL/GenBank/DDBJ databases">
        <title>Genomic Encyclopedia of Archaeal and Bacterial Type Strains, Phase II (KMG-II): from individual species to whole genera.</title>
        <authorList>
            <person name="Goeker M."/>
        </authorList>
    </citation>
    <scope>NUCLEOTIDE SEQUENCE [LARGE SCALE GENOMIC DNA]</scope>
    <source>
        <strain evidence="10 11">DSM 100065</strain>
    </source>
</reference>
<dbReference type="GO" id="GO:0005507">
    <property type="term" value="F:copper ion binding"/>
    <property type="evidence" value="ECO:0007669"/>
    <property type="project" value="InterPro"/>
</dbReference>
<evidence type="ECO:0000256" key="8">
    <source>
        <dbReference type="SAM" id="Phobius"/>
    </source>
</evidence>
<sequence>MLRKRSLRSWRIAGLAVFGTLMLAGCDRARVEDALRFGWPVGITDQAEKMRVLWSWTVVAALIVGILMWGLMFWTITFHRKKSEELPRQTAYNLPIELAYTAAPFVLIAVLFYYVVVTQNFVLDKKNPDHKVDVTAFKWNWKFDYEDTTDSKTDNPVSTIGSTEEIPVLVLPAGSKILFTVHSNDVVHSFWVPEFLYKLDVFPDAPVHPGANQFMVTIKKGTEGAYVGRCAELCGTYHAQMNFEVRVVSPDKYDQYLKAREAGMINSDALKSIGEAPLATSTHPFNPSRTVDTALK</sequence>
<comment type="subcellular location">
    <subcellularLocation>
        <location evidence="1">Membrane</location>
        <topology evidence="1">Multi-pass membrane protein</topology>
    </subcellularLocation>
</comment>
<proteinExistence type="inferred from homology"/>
<keyword evidence="4 8" id="KW-0812">Transmembrane</keyword>
<evidence type="ECO:0000313" key="10">
    <source>
        <dbReference type="EMBL" id="PRZ41352.1"/>
    </source>
</evidence>
<dbReference type="Pfam" id="PF00116">
    <property type="entry name" value="COX2"/>
    <property type="match status" value="1"/>
</dbReference>
<evidence type="ECO:0000256" key="6">
    <source>
        <dbReference type="ARBA" id="ARBA00022989"/>
    </source>
</evidence>
<dbReference type="InterPro" id="IPR008972">
    <property type="entry name" value="Cupredoxin"/>
</dbReference>
<dbReference type="InterPro" id="IPR036257">
    <property type="entry name" value="Cyt_c_oxidase_su2_TM_sf"/>
</dbReference>
<dbReference type="GO" id="GO:0004129">
    <property type="term" value="F:cytochrome-c oxidase activity"/>
    <property type="evidence" value="ECO:0007669"/>
    <property type="project" value="InterPro"/>
</dbReference>
<evidence type="ECO:0000259" key="9">
    <source>
        <dbReference type="PROSITE" id="PS50857"/>
    </source>
</evidence>
<evidence type="ECO:0000256" key="7">
    <source>
        <dbReference type="ARBA" id="ARBA00023136"/>
    </source>
</evidence>
<keyword evidence="3" id="KW-0813">Transport</keyword>
<comment type="caution">
    <text evidence="10">The sequence shown here is derived from an EMBL/GenBank/DDBJ whole genome shotgun (WGS) entry which is preliminary data.</text>
</comment>
<evidence type="ECO:0000256" key="5">
    <source>
        <dbReference type="ARBA" id="ARBA00022982"/>
    </source>
</evidence>
<dbReference type="Proteomes" id="UP000237752">
    <property type="component" value="Unassembled WGS sequence"/>
</dbReference>
<keyword evidence="11" id="KW-1185">Reference proteome</keyword>
<dbReference type="InterPro" id="IPR045187">
    <property type="entry name" value="CcO_II"/>
</dbReference>
<dbReference type="PROSITE" id="PS50857">
    <property type="entry name" value="COX2_CUA"/>
    <property type="match status" value="1"/>
</dbReference>
<organism evidence="10 11">
    <name type="scientific">Antricoccus suffuscus</name>
    <dbReference type="NCBI Taxonomy" id="1629062"/>
    <lineage>
        <taxon>Bacteria</taxon>
        <taxon>Bacillati</taxon>
        <taxon>Actinomycetota</taxon>
        <taxon>Actinomycetes</taxon>
        <taxon>Geodermatophilales</taxon>
        <taxon>Antricoccaceae</taxon>
        <taxon>Antricoccus</taxon>
    </lineage>
</organism>
<dbReference type="AlphaFoldDB" id="A0A2T0ZYB8"/>
<dbReference type="Gene3D" id="1.10.287.90">
    <property type="match status" value="1"/>
</dbReference>
<keyword evidence="5" id="KW-0249">Electron transport</keyword>
<evidence type="ECO:0000313" key="11">
    <source>
        <dbReference type="Proteomes" id="UP000237752"/>
    </source>
</evidence>
<dbReference type="SUPFAM" id="SSF49503">
    <property type="entry name" value="Cupredoxins"/>
    <property type="match status" value="1"/>
</dbReference>
<keyword evidence="6 8" id="KW-1133">Transmembrane helix</keyword>
<dbReference type="PROSITE" id="PS51257">
    <property type="entry name" value="PROKAR_LIPOPROTEIN"/>
    <property type="match status" value="1"/>
</dbReference>
<dbReference type="EMBL" id="PVUE01000010">
    <property type="protein sequence ID" value="PRZ41352.1"/>
    <property type="molecule type" value="Genomic_DNA"/>
</dbReference>
<dbReference type="InterPro" id="IPR002429">
    <property type="entry name" value="CcO_II-like_C"/>
</dbReference>